<reference evidence="2 3" key="1">
    <citation type="submission" date="2024-01" db="EMBL/GenBank/DDBJ databases">
        <title>Genome assemblies of Stephania.</title>
        <authorList>
            <person name="Yang L."/>
        </authorList>
    </citation>
    <scope>NUCLEOTIDE SEQUENCE [LARGE SCALE GENOMIC DNA]</scope>
    <source>
        <strain evidence="2">JXDWG</strain>
        <tissue evidence="2">Leaf</tissue>
    </source>
</reference>
<organism evidence="2 3">
    <name type="scientific">Stephania cephalantha</name>
    <dbReference type="NCBI Taxonomy" id="152367"/>
    <lineage>
        <taxon>Eukaryota</taxon>
        <taxon>Viridiplantae</taxon>
        <taxon>Streptophyta</taxon>
        <taxon>Embryophyta</taxon>
        <taxon>Tracheophyta</taxon>
        <taxon>Spermatophyta</taxon>
        <taxon>Magnoliopsida</taxon>
        <taxon>Ranunculales</taxon>
        <taxon>Menispermaceae</taxon>
        <taxon>Menispermoideae</taxon>
        <taxon>Cissampelideae</taxon>
        <taxon>Stephania</taxon>
    </lineage>
</organism>
<proteinExistence type="predicted"/>
<accession>A0AAP0K8T2</accession>
<dbReference type="Proteomes" id="UP001419268">
    <property type="component" value="Unassembled WGS sequence"/>
</dbReference>
<name>A0AAP0K8T2_9MAGN</name>
<protein>
    <submittedName>
        <fullName evidence="2">Uncharacterized protein</fullName>
    </submittedName>
</protein>
<feature type="region of interest" description="Disordered" evidence="1">
    <location>
        <begin position="1"/>
        <end position="88"/>
    </location>
</feature>
<evidence type="ECO:0000256" key="1">
    <source>
        <dbReference type="SAM" id="MobiDB-lite"/>
    </source>
</evidence>
<comment type="caution">
    <text evidence="2">The sequence shown here is derived from an EMBL/GenBank/DDBJ whole genome shotgun (WGS) entry which is preliminary data.</text>
</comment>
<sequence>MEERNMKWKERKREGRRVMKWSSMKGIEGTREGSRGVKRKKGGNRGNAKGKKERRKEKRSTGPPAKTATGIDAGEPKAANREAHSEEV</sequence>
<feature type="compositionally biased region" description="Basic residues" evidence="1">
    <location>
        <begin position="36"/>
        <end position="58"/>
    </location>
</feature>
<feature type="compositionally biased region" description="Basic and acidic residues" evidence="1">
    <location>
        <begin position="74"/>
        <end position="88"/>
    </location>
</feature>
<evidence type="ECO:0000313" key="2">
    <source>
        <dbReference type="EMBL" id="KAK9148032.1"/>
    </source>
</evidence>
<keyword evidence="3" id="KW-1185">Reference proteome</keyword>
<gene>
    <name evidence="2" type="ORF">Scep_006789</name>
</gene>
<dbReference type="AlphaFoldDB" id="A0AAP0K8T2"/>
<dbReference type="EMBL" id="JBBNAG010000003">
    <property type="protein sequence ID" value="KAK9148032.1"/>
    <property type="molecule type" value="Genomic_DNA"/>
</dbReference>
<feature type="compositionally biased region" description="Basic and acidic residues" evidence="1">
    <location>
        <begin position="1"/>
        <end position="17"/>
    </location>
</feature>
<evidence type="ECO:0000313" key="3">
    <source>
        <dbReference type="Proteomes" id="UP001419268"/>
    </source>
</evidence>